<evidence type="ECO:0000313" key="6">
    <source>
        <dbReference type="EMBL" id="KAF5812808.1"/>
    </source>
</evidence>
<reference evidence="6 8" key="1">
    <citation type="journal article" date="2017" name="Nature">
        <title>The sunflower genome provides insights into oil metabolism, flowering and Asterid evolution.</title>
        <authorList>
            <person name="Badouin H."/>
            <person name="Gouzy J."/>
            <person name="Grassa C.J."/>
            <person name="Murat F."/>
            <person name="Staton S.E."/>
            <person name="Cottret L."/>
            <person name="Lelandais-Briere C."/>
            <person name="Owens G.L."/>
            <person name="Carrere S."/>
            <person name="Mayjonade B."/>
            <person name="Legrand L."/>
            <person name="Gill N."/>
            <person name="Kane N.C."/>
            <person name="Bowers J.E."/>
            <person name="Hubner S."/>
            <person name="Bellec A."/>
            <person name="Berard A."/>
            <person name="Berges H."/>
            <person name="Blanchet N."/>
            <person name="Boniface M.C."/>
            <person name="Brunel D."/>
            <person name="Catrice O."/>
            <person name="Chaidir N."/>
            <person name="Claudel C."/>
            <person name="Donnadieu C."/>
            <person name="Faraut T."/>
            <person name="Fievet G."/>
            <person name="Helmstetter N."/>
            <person name="King M."/>
            <person name="Knapp S.J."/>
            <person name="Lai Z."/>
            <person name="Le Paslier M.C."/>
            <person name="Lippi Y."/>
            <person name="Lorenzon L."/>
            <person name="Mandel J.R."/>
            <person name="Marage G."/>
            <person name="Marchand G."/>
            <person name="Marquand E."/>
            <person name="Bret-Mestries E."/>
            <person name="Morien E."/>
            <person name="Nambeesan S."/>
            <person name="Nguyen T."/>
            <person name="Pegot-Espagnet P."/>
            <person name="Pouilly N."/>
            <person name="Raftis F."/>
            <person name="Sallet E."/>
            <person name="Schiex T."/>
            <person name="Thomas J."/>
            <person name="Vandecasteele C."/>
            <person name="Vares D."/>
            <person name="Vear F."/>
            <person name="Vautrin S."/>
            <person name="Crespi M."/>
            <person name="Mangin B."/>
            <person name="Burke J.M."/>
            <person name="Salse J."/>
            <person name="Munos S."/>
            <person name="Vincourt P."/>
            <person name="Rieseberg L.H."/>
            <person name="Langlade N.B."/>
        </authorList>
    </citation>
    <scope>NUCLEOTIDE SEQUENCE [LARGE SCALE GENOMIC DNA]</scope>
    <source>
        <strain evidence="8">cv. SF193</strain>
        <tissue evidence="6">Leaves</tissue>
    </source>
</reference>
<feature type="domain" description="Glycylpeptide N-tetradecanoyltransferase N-terminal" evidence="5">
    <location>
        <begin position="70"/>
        <end position="191"/>
    </location>
</feature>
<dbReference type="InterPro" id="IPR022678">
    <property type="entry name" value="NMT_CS"/>
</dbReference>
<evidence type="ECO:0000259" key="5">
    <source>
        <dbReference type="Pfam" id="PF01233"/>
    </source>
</evidence>
<name>A0A251V5T0_HELAN</name>
<dbReference type="PROSITE" id="PS00975">
    <property type="entry name" value="NMT_1"/>
    <property type="match status" value="1"/>
</dbReference>
<evidence type="ECO:0000256" key="1">
    <source>
        <dbReference type="ARBA" id="ARBA00009469"/>
    </source>
</evidence>
<organism evidence="7 8">
    <name type="scientific">Helianthus annuus</name>
    <name type="common">Common sunflower</name>
    <dbReference type="NCBI Taxonomy" id="4232"/>
    <lineage>
        <taxon>Eukaryota</taxon>
        <taxon>Viridiplantae</taxon>
        <taxon>Streptophyta</taxon>
        <taxon>Embryophyta</taxon>
        <taxon>Tracheophyta</taxon>
        <taxon>Spermatophyta</taxon>
        <taxon>Magnoliopsida</taxon>
        <taxon>eudicotyledons</taxon>
        <taxon>Gunneridae</taxon>
        <taxon>Pentapetalae</taxon>
        <taxon>asterids</taxon>
        <taxon>campanulids</taxon>
        <taxon>Asterales</taxon>
        <taxon>Asteraceae</taxon>
        <taxon>Asteroideae</taxon>
        <taxon>Heliantheae alliance</taxon>
        <taxon>Heliantheae</taxon>
        <taxon>Helianthus</taxon>
    </lineage>
</organism>
<dbReference type="Pfam" id="PF01233">
    <property type="entry name" value="NMT"/>
    <property type="match status" value="1"/>
</dbReference>
<dbReference type="AlphaFoldDB" id="A0A251V5T0"/>
<dbReference type="STRING" id="4232.A0A251V5T0"/>
<gene>
    <name evidence="7" type="ORF">HannXRQ_Chr03g0063091</name>
    <name evidence="6" type="ORF">HanXRQr2_Chr03g0090821</name>
</gene>
<reference evidence="7" key="2">
    <citation type="submission" date="2017-02" db="EMBL/GenBank/DDBJ databases">
        <title>Sunflower complete genome.</title>
        <authorList>
            <person name="Langlade N."/>
            <person name="Munos S."/>
        </authorList>
    </citation>
    <scope>NUCLEOTIDE SEQUENCE [LARGE SCALE GENOMIC DNA]</scope>
    <source>
        <tissue evidence="7">Leaves</tissue>
    </source>
</reference>
<keyword evidence="3 7" id="KW-0808">Transferase</keyword>
<protein>
    <recommendedName>
        <fullName evidence="2">glycylpeptide N-tetradecanoyltransferase</fullName>
        <ecNumber evidence="2">2.3.1.97</ecNumber>
    </recommendedName>
</protein>
<dbReference type="EMBL" id="MNCJ02000318">
    <property type="protein sequence ID" value="KAF5812808.1"/>
    <property type="molecule type" value="Genomic_DNA"/>
</dbReference>
<keyword evidence="8" id="KW-1185">Reference proteome</keyword>
<dbReference type="SUPFAM" id="SSF55729">
    <property type="entry name" value="Acyl-CoA N-acyltransferases (Nat)"/>
    <property type="match status" value="1"/>
</dbReference>
<proteinExistence type="inferred from homology"/>
<dbReference type="Gene3D" id="3.40.630.170">
    <property type="match status" value="1"/>
</dbReference>
<dbReference type="OMA" id="INSEQIC"/>
<evidence type="ECO:0000313" key="7">
    <source>
        <dbReference type="EMBL" id="OTG30312.1"/>
    </source>
</evidence>
<dbReference type="InParanoid" id="A0A251V5T0"/>
<dbReference type="Proteomes" id="UP000215914">
    <property type="component" value="Chromosome 3"/>
</dbReference>
<dbReference type="EMBL" id="CM007892">
    <property type="protein sequence ID" value="OTG30312.1"/>
    <property type="molecule type" value="Genomic_DNA"/>
</dbReference>
<evidence type="ECO:0000256" key="2">
    <source>
        <dbReference type="ARBA" id="ARBA00012923"/>
    </source>
</evidence>
<comment type="similarity">
    <text evidence="1">Belongs to the NMT family.</text>
</comment>
<dbReference type="GO" id="GO:0004379">
    <property type="term" value="F:glycylpeptide N-tetradecanoyltransferase activity"/>
    <property type="evidence" value="ECO:0007669"/>
    <property type="project" value="UniProtKB-EC"/>
</dbReference>
<dbReference type="InterPro" id="IPR000903">
    <property type="entry name" value="NMT"/>
</dbReference>
<dbReference type="PANTHER" id="PTHR11377">
    <property type="entry name" value="N-MYRISTOYL TRANSFERASE"/>
    <property type="match status" value="1"/>
</dbReference>
<evidence type="ECO:0000256" key="3">
    <source>
        <dbReference type="ARBA" id="ARBA00022679"/>
    </source>
</evidence>
<evidence type="ECO:0000256" key="4">
    <source>
        <dbReference type="ARBA" id="ARBA00023315"/>
    </source>
</evidence>
<dbReference type="Gramene" id="mRNA:HanXRQr2_Chr03g0090821">
    <property type="protein sequence ID" value="CDS:HanXRQr2_Chr03g0090821.1"/>
    <property type="gene ID" value="HanXRQr2_Chr03g0090821"/>
</dbReference>
<sequence length="195" mass="22597">MSLRVRLAMAENASVKDDTKDQNPSPLEIEEELSREVQDTLTLSQRHKFWETQPVGQFKDLNDTSLPGGPIEPPTPISEVKQEPYNLPNLYDWVTCDINSEDTCAEVYNLLSNNYVEDDENMFMLNYSKEFLWWALHPPGYYKTWHIGVRVKSSKRLVAFIRNSRIRVRADVVSKAEVNFLCVHKKLRSKDCSLS</sequence>
<reference evidence="6" key="3">
    <citation type="submission" date="2020-06" db="EMBL/GenBank/DDBJ databases">
        <title>Helianthus annuus Genome sequencing and assembly Release 2.</title>
        <authorList>
            <person name="Gouzy J."/>
            <person name="Langlade N."/>
            <person name="Munos S."/>
        </authorList>
    </citation>
    <scope>NUCLEOTIDE SEQUENCE</scope>
    <source>
        <tissue evidence="6">Leaves</tissue>
    </source>
</reference>
<keyword evidence="4 6" id="KW-0012">Acyltransferase</keyword>
<accession>A0A251V5T0</accession>
<evidence type="ECO:0000313" key="8">
    <source>
        <dbReference type="Proteomes" id="UP000215914"/>
    </source>
</evidence>
<dbReference type="PANTHER" id="PTHR11377:SF21">
    <property type="entry name" value="GLYCYLPEPTIDE N-TETRADECANOYLTRANSFERASE"/>
    <property type="match status" value="1"/>
</dbReference>
<dbReference type="InterPro" id="IPR022676">
    <property type="entry name" value="NMT_N"/>
</dbReference>
<dbReference type="InterPro" id="IPR016181">
    <property type="entry name" value="Acyl_CoA_acyltransferase"/>
</dbReference>
<dbReference type="EC" id="2.3.1.97" evidence="2"/>